<reference evidence="1" key="1">
    <citation type="submission" date="2018-05" db="EMBL/GenBank/DDBJ databases">
        <authorList>
            <person name="Lanie J.A."/>
            <person name="Ng W.-L."/>
            <person name="Kazmierczak K.M."/>
            <person name="Andrzejewski T.M."/>
            <person name="Davidsen T.M."/>
            <person name="Wayne K.J."/>
            <person name="Tettelin H."/>
            <person name="Glass J.I."/>
            <person name="Rusch D."/>
            <person name="Podicherti R."/>
            <person name="Tsui H.-C.T."/>
            <person name="Winkler M.E."/>
        </authorList>
    </citation>
    <scope>NUCLEOTIDE SEQUENCE</scope>
</reference>
<dbReference type="AlphaFoldDB" id="A0A383AVC2"/>
<feature type="non-terminal residue" evidence="1">
    <location>
        <position position="140"/>
    </location>
</feature>
<feature type="non-terminal residue" evidence="1">
    <location>
        <position position="1"/>
    </location>
</feature>
<protein>
    <submittedName>
        <fullName evidence="1">Uncharacterized protein</fullName>
    </submittedName>
</protein>
<proteinExistence type="predicted"/>
<dbReference type="EMBL" id="UINC01195070">
    <property type="protein sequence ID" value="SVE11470.1"/>
    <property type="molecule type" value="Genomic_DNA"/>
</dbReference>
<evidence type="ECO:0000313" key="1">
    <source>
        <dbReference type="EMBL" id="SVE11470.1"/>
    </source>
</evidence>
<organism evidence="1">
    <name type="scientific">marine metagenome</name>
    <dbReference type="NCBI Taxonomy" id="408172"/>
    <lineage>
        <taxon>unclassified sequences</taxon>
        <taxon>metagenomes</taxon>
        <taxon>ecological metagenomes</taxon>
    </lineage>
</organism>
<name>A0A383AVC2_9ZZZZ</name>
<gene>
    <name evidence="1" type="ORF">METZ01_LOCUS464324</name>
</gene>
<sequence>MTIQIGLSMVNRTNVTIEGWLEWGSRLPLNTSYHLAKKAGIELSDDVIKTLCKRLGSYNTDDTIIQEIMTHPTTENIKTIWWALRSATTEALENPAITDEVIDMESQGVIQDGFSKDYHLLHTQLYRILCYNDKRFVNYL</sequence>
<accession>A0A383AVC2</accession>